<dbReference type="PANTHER" id="PTHR42470:SF2">
    <property type="match status" value="1"/>
</dbReference>
<sequence length="401" mass="44443">MADNDAVILQSQPIQSSSSSSRPPTKSQPAEEEVEYVEEWTEKSTCSRTVSSESRDLRQSESSSDSDDSEALETSSDRTLPMVSDTTYRETLMHHNIYINSAEPTPGLMARAKMIVSQPQAVPDLDSPDVQQIIEQSRLSEAANETSVRDGLVPVIIPARRNVPDPRLTVAADQLWCLSIPPPDCGDEENKYLRQPKPDLAFGYTRNAFTKDQNTMIRSSMAEFDNSKSYAVPAQGLNFPFLSIEFKSQANQGTHFAGQNQAAGAGAIAMNGIIELTKRAFGVEVLDYDEPQFFSVVMDHELARINVHWLKAPTQEGQLPDFHLTTLSRHFLDEPDGIQAVYRAIYNILFYGVDGRLSNIHKALDKYHKVVHGKKAAAGAKKGSKNGAKKVLRKILRKGFS</sequence>
<evidence type="ECO:0000256" key="1">
    <source>
        <dbReference type="SAM" id="MobiDB-lite"/>
    </source>
</evidence>
<dbReference type="InterPro" id="IPR057684">
    <property type="entry name" value="DUF7924"/>
</dbReference>
<dbReference type="HOGENOM" id="CLU_038282_0_0_1"/>
<feature type="domain" description="DUF7924" evidence="2">
    <location>
        <begin position="137"/>
        <end position="364"/>
    </location>
</feature>
<feature type="compositionally biased region" description="Acidic residues" evidence="1">
    <location>
        <begin position="30"/>
        <end position="39"/>
    </location>
</feature>
<dbReference type="EMBL" id="AMGY01000011">
    <property type="protein sequence ID" value="EXJ76929.1"/>
    <property type="molecule type" value="Genomic_DNA"/>
</dbReference>
<dbReference type="RefSeq" id="XP_007738367.1">
    <property type="nucleotide sequence ID" value="XM_007740177.1"/>
</dbReference>
<dbReference type="PANTHER" id="PTHR42470">
    <property type="entry name" value="VAST DOMAIN-CONTAINING PROTEIN"/>
    <property type="match status" value="1"/>
</dbReference>
<evidence type="ECO:0000259" key="2">
    <source>
        <dbReference type="Pfam" id="PF25545"/>
    </source>
</evidence>
<gene>
    <name evidence="3" type="ORF">A1O3_10086</name>
</gene>
<proteinExistence type="predicted"/>
<name>W9Y3A6_9EURO</name>
<dbReference type="OrthoDB" id="5426775at2759"/>
<protein>
    <recommendedName>
        <fullName evidence="2">DUF7924 domain-containing protein</fullName>
    </recommendedName>
</protein>
<organism evidence="3 4">
    <name type="scientific">Capronia epimyces CBS 606.96</name>
    <dbReference type="NCBI Taxonomy" id="1182542"/>
    <lineage>
        <taxon>Eukaryota</taxon>
        <taxon>Fungi</taxon>
        <taxon>Dikarya</taxon>
        <taxon>Ascomycota</taxon>
        <taxon>Pezizomycotina</taxon>
        <taxon>Eurotiomycetes</taxon>
        <taxon>Chaetothyriomycetidae</taxon>
        <taxon>Chaetothyriales</taxon>
        <taxon>Herpotrichiellaceae</taxon>
        <taxon>Capronia</taxon>
    </lineage>
</organism>
<feature type="compositionally biased region" description="Low complexity" evidence="1">
    <location>
        <begin position="10"/>
        <end position="28"/>
    </location>
</feature>
<dbReference type="Pfam" id="PF25545">
    <property type="entry name" value="DUF7924"/>
    <property type="match status" value="1"/>
</dbReference>
<dbReference type="GeneID" id="19174167"/>
<dbReference type="AlphaFoldDB" id="W9Y3A6"/>
<reference evidence="3 4" key="1">
    <citation type="submission" date="2013-03" db="EMBL/GenBank/DDBJ databases">
        <title>The Genome Sequence of Capronia epimyces CBS 606.96.</title>
        <authorList>
            <consortium name="The Broad Institute Genomics Platform"/>
            <person name="Cuomo C."/>
            <person name="de Hoog S."/>
            <person name="Gorbushina A."/>
            <person name="Walker B."/>
            <person name="Young S.K."/>
            <person name="Zeng Q."/>
            <person name="Gargeya S."/>
            <person name="Fitzgerald M."/>
            <person name="Haas B."/>
            <person name="Abouelleil A."/>
            <person name="Allen A.W."/>
            <person name="Alvarado L."/>
            <person name="Arachchi H.M."/>
            <person name="Berlin A.M."/>
            <person name="Chapman S.B."/>
            <person name="Gainer-Dewar J."/>
            <person name="Goldberg J."/>
            <person name="Griggs A."/>
            <person name="Gujja S."/>
            <person name="Hansen M."/>
            <person name="Howarth C."/>
            <person name="Imamovic A."/>
            <person name="Ireland A."/>
            <person name="Larimer J."/>
            <person name="McCowan C."/>
            <person name="Murphy C."/>
            <person name="Pearson M."/>
            <person name="Poon T.W."/>
            <person name="Priest M."/>
            <person name="Roberts A."/>
            <person name="Saif S."/>
            <person name="Shea T."/>
            <person name="Sisk P."/>
            <person name="Sykes S."/>
            <person name="Wortman J."/>
            <person name="Nusbaum C."/>
            <person name="Birren B."/>
        </authorList>
    </citation>
    <scope>NUCLEOTIDE SEQUENCE [LARGE SCALE GENOMIC DNA]</scope>
    <source>
        <strain evidence="3 4">CBS 606.96</strain>
    </source>
</reference>
<dbReference type="eggNOG" id="ENOG502RP0J">
    <property type="taxonomic scope" value="Eukaryota"/>
</dbReference>
<evidence type="ECO:0000313" key="4">
    <source>
        <dbReference type="Proteomes" id="UP000019478"/>
    </source>
</evidence>
<evidence type="ECO:0000313" key="3">
    <source>
        <dbReference type="EMBL" id="EXJ76929.1"/>
    </source>
</evidence>
<dbReference type="STRING" id="1182542.W9Y3A6"/>
<comment type="caution">
    <text evidence="3">The sequence shown here is derived from an EMBL/GenBank/DDBJ whole genome shotgun (WGS) entry which is preliminary data.</text>
</comment>
<dbReference type="Proteomes" id="UP000019478">
    <property type="component" value="Unassembled WGS sequence"/>
</dbReference>
<accession>W9Y3A6</accession>
<keyword evidence="4" id="KW-1185">Reference proteome</keyword>
<feature type="region of interest" description="Disordered" evidence="1">
    <location>
        <begin position="1"/>
        <end position="83"/>
    </location>
</feature>